<evidence type="ECO:0000259" key="1">
    <source>
        <dbReference type="PROSITE" id="PS50060"/>
    </source>
</evidence>
<dbReference type="AlphaFoldDB" id="A0A8S2VR90"/>
<dbReference type="Proteomes" id="UP000676336">
    <property type="component" value="Unassembled WGS sequence"/>
</dbReference>
<gene>
    <name evidence="2" type="ORF">SMN809_LOCUS30976</name>
</gene>
<dbReference type="Pfam" id="PF00629">
    <property type="entry name" value="MAM"/>
    <property type="match status" value="1"/>
</dbReference>
<dbReference type="GO" id="GO:0016020">
    <property type="term" value="C:membrane"/>
    <property type="evidence" value="ECO:0007669"/>
    <property type="project" value="InterPro"/>
</dbReference>
<proteinExistence type="predicted"/>
<dbReference type="EMBL" id="CAJOBI010060452">
    <property type="protein sequence ID" value="CAF4412916.1"/>
    <property type="molecule type" value="Genomic_DNA"/>
</dbReference>
<evidence type="ECO:0000313" key="2">
    <source>
        <dbReference type="EMBL" id="CAF4412916.1"/>
    </source>
</evidence>
<dbReference type="SUPFAM" id="SSF49899">
    <property type="entry name" value="Concanavalin A-like lectins/glucanases"/>
    <property type="match status" value="1"/>
</dbReference>
<evidence type="ECO:0000313" key="3">
    <source>
        <dbReference type="Proteomes" id="UP000676336"/>
    </source>
</evidence>
<name>A0A8S2VR90_9BILA</name>
<protein>
    <recommendedName>
        <fullName evidence="1">MAM domain-containing protein</fullName>
    </recommendedName>
</protein>
<reference evidence="2" key="1">
    <citation type="submission" date="2021-02" db="EMBL/GenBank/DDBJ databases">
        <authorList>
            <person name="Nowell W R."/>
        </authorList>
    </citation>
    <scope>NUCLEOTIDE SEQUENCE</scope>
</reference>
<dbReference type="InterPro" id="IPR013320">
    <property type="entry name" value="ConA-like_dom_sf"/>
</dbReference>
<feature type="non-terminal residue" evidence="2">
    <location>
        <position position="71"/>
    </location>
</feature>
<dbReference type="Gene3D" id="2.60.120.200">
    <property type="match status" value="1"/>
</dbReference>
<accession>A0A8S2VR90</accession>
<dbReference type="InterPro" id="IPR000998">
    <property type="entry name" value="MAM_dom"/>
</dbReference>
<sequence length="71" mass="7663">QLTFVPAQNNKSYFLGATPGTLNGPSFDHTTLTSSGYYVYVPSASSGREGEKALLVSPWNSNTNGQCLSFW</sequence>
<feature type="domain" description="MAM" evidence="1">
    <location>
        <begin position="16"/>
        <end position="71"/>
    </location>
</feature>
<dbReference type="PROSITE" id="PS50060">
    <property type="entry name" value="MAM_2"/>
    <property type="match status" value="1"/>
</dbReference>
<organism evidence="2 3">
    <name type="scientific">Rotaria magnacalcarata</name>
    <dbReference type="NCBI Taxonomy" id="392030"/>
    <lineage>
        <taxon>Eukaryota</taxon>
        <taxon>Metazoa</taxon>
        <taxon>Spiralia</taxon>
        <taxon>Gnathifera</taxon>
        <taxon>Rotifera</taxon>
        <taxon>Eurotatoria</taxon>
        <taxon>Bdelloidea</taxon>
        <taxon>Philodinida</taxon>
        <taxon>Philodinidae</taxon>
        <taxon>Rotaria</taxon>
    </lineage>
</organism>
<comment type="caution">
    <text evidence="2">The sequence shown here is derived from an EMBL/GenBank/DDBJ whole genome shotgun (WGS) entry which is preliminary data.</text>
</comment>
<feature type="non-terminal residue" evidence="2">
    <location>
        <position position="1"/>
    </location>
</feature>